<keyword evidence="3" id="KW-1185">Reference proteome</keyword>
<sequence precursor="true">MQDRINLVCVLYQELKLKTKNMKPILLKKATLFFVFAFAMTASYAQQGYQRISGTYYKNSANTVTCGCSTQGLLAYVASDGNAYTMTICFDTEPGSFYEIFNEENITVEGEVKNVLCDNGQSYLVLYVVKSELPIMNRRELVPEFIKQQSNQTKKPGTPSSSKKETMLEGSYMPKGSTMDDWSDYSHCNSCGMLNGNKSQPIIFDRISTVPDYMWQVKVWGIKEGNNFYVTRWETK</sequence>
<dbReference type="STRING" id="755732.Fluta_3753"/>
<gene>
    <name evidence="2" type="ordered locus">Fluta_3753</name>
</gene>
<name>F2IFK6_FLUTR</name>
<evidence type="ECO:0000313" key="2">
    <source>
        <dbReference type="EMBL" id="AEA45720.1"/>
    </source>
</evidence>
<reference evidence="3" key="2">
    <citation type="submission" date="2011-02" db="EMBL/GenBank/DDBJ databases">
        <title>The complete genome of Fluviicola taffensis DSM 16823.</title>
        <authorList>
            <consortium name="US DOE Joint Genome Institute (JGI-PGF)"/>
            <person name="Lucas S."/>
            <person name="Copeland A."/>
            <person name="Lapidus A."/>
            <person name="Bruce D."/>
            <person name="Goodwin L."/>
            <person name="Pitluck S."/>
            <person name="Kyrpides N."/>
            <person name="Mavromatis K."/>
            <person name="Ivanova N."/>
            <person name="Mikhailova N."/>
            <person name="Pagani I."/>
            <person name="Chertkov O."/>
            <person name="Detter J.C."/>
            <person name="Han C."/>
            <person name="Tapia R."/>
            <person name="Land M."/>
            <person name="Hauser L."/>
            <person name="Markowitz V."/>
            <person name="Cheng J.-F."/>
            <person name="Hugenholtz P."/>
            <person name="Woyke T."/>
            <person name="Wu D."/>
            <person name="Tindall B."/>
            <person name="Pomrenke H.G."/>
            <person name="Brambilla E."/>
            <person name="Klenk H.-P."/>
            <person name="Eisen J.A."/>
        </authorList>
    </citation>
    <scope>NUCLEOTIDE SEQUENCE [LARGE SCALE GENOMIC DNA]</scope>
    <source>
        <strain evidence="3">DSM 16823 / RW262 / RW262</strain>
    </source>
</reference>
<dbReference type="KEGG" id="fte:Fluta_3753"/>
<dbReference type="HOGENOM" id="CLU_1174029_0_0_10"/>
<dbReference type="EMBL" id="CP002542">
    <property type="protein sequence ID" value="AEA45720.1"/>
    <property type="molecule type" value="Genomic_DNA"/>
</dbReference>
<organism evidence="2 3">
    <name type="scientific">Fluviicola taffensis (strain DSM 16823 / NCIMB 13979 / RW262)</name>
    <dbReference type="NCBI Taxonomy" id="755732"/>
    <lineage>
        <taxon>Bacteria</taxon>
        <taxon>Pseudomonadati</taxon>
        <taxon>Bacteroidota</taxon>
        <taxon>Flavobacteriia</taxon>
        <taxon>Flavobacteriales</taxon>
        <taxon>Crocinitomicaceae</taxon>
        <taxon>Fluviicola</taxon>
    </lineage>
</organism>
<reference evidence="2 3" key="1">
    <citation type="journal article" date="2011" name="Stand. Genomic Sci.">
        <title>Complete genome sequence of the gliding freshwater bacterium Fluviicola taffensis type strain (RW262).</title>
        <authorList>
            <person name="Woyke T."/>
            <person name="Chertkov O."/>
            <person name="Lapidus A."/>
            <person name="Nolan M."/>
            <person name="Lucas S."/>
            <person name="Del Rio T.G."/>
            <person name="Tice H."/>
            <person name="Cheng J.F."/>
            <person name="Tapia R."/>
            <person name="Han C."/>
            <person name="Goodwin L."/>
            <person name="Pitluck S."/>
            <person name="Liolios K."/>
            <person name="Pagani I."/>
            <person name="Ivanova N."/>
            <person name="Huntemann M."/>
            <person name="Mavromatis K."/>
            <person name="Mikhailova N."/>
            <person name="Pati A."/>
            <person name="Chen A."/>
            <person name="Palaniappan K."/>
            <person name="Land M."/>
            <person name="Hauser L."/>
            <person name="Brambilla E.M."/>
            <person name="Rohde M."/>
            <person name="Mwirichia R."/>
            <person name="Sikorski J."/>
            <person name="Tindall B.J."/>
            <person name="Goker M."/>
            <person name="Bristow J."/>
            <person name="Eisen J.A."/>
            <person name="Markowitz V."/>
            <person name="Hugenholtz P."/>
            <person name="Klenk H.P."/>
            <person name="Kyrpides N.C."/>
        </authorList>
    </citation>
    <scope>NUCLEOTIDE SEQUENCE [LARGE SCALE GENOMIC DNA]</scope>
    <source>
        <strain evidence="3">DSM 16823 / RW262 / RW262</strain>
    </source>
</reference>
<proteinExistence type="predicted"/>
<dbReference type="Proteomes" id="UP000007463">
    <property type="component" value="Chromosome"/>
</dbReference>
<feature type="region of interest" description="Disordered" evidence="1">
    <location>
        <begin position="146"/>
        <end position="167"/>
    </location>
</feature>
<evidence type="ECO:0000256" key="1">
    <source>
        <dbReference type="SAM" id="MobiDB-lite"/>
    </source>
</evidence>
<dbReference type="AlphaFoldDB" id="F2IFK6"/>
<protein>
    <submittedName>
        <fullName evidence="2">Uncharacterized protein</fullName>
    </submittedName>
</protein>
<evidence type="ECO:0000313" key="3">
    <source>
        <dbReference type="Proteomes" id="UP000007463"/>
    </source>
</evidence>
<accession>F2IFK6</accession>